<dbReference type="AlphaFoldDB" id="A0A485MCI5"/>
<dbReference type="InterPro" id="IPR023575">
    <property type="entry name" value="Ribosomal_uS19_SF"/>
</dbReference>
<dbReference type="GO" id="GO:0005840">
    <property type="term" value="C:ribosome"/>
    <property type="evidence" value="ECO:0007669"/>
    <property type="project" value="UniProtKB-KW"/>
</dbReference>
<dbReference type="GO" id="GO:1990904">
    <property type="term" value="C:ribonucleoprotein complex"/>
    <property type="evidence" value="ECO:0007669"/>
    <property type="project" value="UniProtKB-KW"/>
</dbReference>
<dbReference type="EMBL" id="CAAGRJ010000669">
    <property type="protein sequence ID" value="VFV18217.1"/>
    <property type="molecule type" value="Genomic_DNA"/>
</dbReference>
<comment type="similarity">
    <text evidence="1">Belongs to the universal ribosomal protein uS19 family.</text>
</comment>
<keyword evidence="3" id="KW-0687">Ribonucleoprotein</keyword>
<dbReference type="Proteomes" id="UP000386466">
    <property type="component" value="Unassembled WGS sequence"/>
</dbReference>
<evidence type="ECO:0000256" key="2">
    <source>
        <dbReference type="ARBA" id="ARBA00022980"/>
    </source>
</evidence>
<protein>
    <recommendedName>
        <fullName evidence="4">40S ribosomal protein S15</fullName>
    </recommendedName>
</protein>
<evidence type="ECO:0000256" key="1">
    <source>
        <dbReference type="ARBA" id="ARBA00007345"/>
    </source>
</evidence>
<keyword evidence="2" id="KW-0689">Ribosomal protein</keyword>
<accession>A0A485MCI5</accession>
<evidence type="ECO:0000256" key="5">
    <source>
        <dbReference type="SAM" id="MobiDB-lite"/>
    </source>
</evidence>
<keyword evidence="7" id="KW-1185">Reference proteome</keyword>
<dbReference type="Gene3D" id="3.30.860.10">
    <property type="entry name" value="30s Ribosomal Protein S19, Chain A"/>
    <property type="match status" value="1"/>
</dbReference>
<feature type="region of interest" description="Disordered" evidence="5">
    <location>
        <begin position="22"/>
        <end position="76"/>
    </location>
</feature>
<evidence type="ECO:0000256" key="3">
    <source>
        <dbReference type="ARBA" id="ARBA00023274"/>
    </source>
</evidence>
<dbReference type="GO" id="GO:0003735">
    <property type="term" value="F:structural constituent of ribosome"/>
    <property type="evidence" value="ECO:0007669"/>
    <property type="project" value="InterPro"/>
</dbReference>
<gene>
    <name evidence="6" type="ORF">LYPA_23C018110</name>
</gene>
<feature type="non-terminal residue" evidence="6">
    <location>
        <position position="1"/>
    </location>
</feature>
<evidence type="ECO:0000313" key="6">
    <source>
        <dbReference type="EMBL" id="VFV18217.1"/>
    </source>
</evidence>
<sequence length="76" mass="7690">GSKAAVCGLEAAESQPVGEALVRSQEAESAPAGLHQPTLEDGQHGGVYNGKTFNQVETKPLSVGHRVAESPSPAGP</sequence>
<organism evidence="6 7">
    <name type="scientific">Lynx pardinus</name>
    <name type="common">Iberian lynx</name>
    <name type="synonym">Felis pardina</name>
    <dbReference type="NCBI Taxonomy" id="191816"/>
    <lineage>
        <taxon>Eukaryota</taxon>
        <taxon>Metazoa</taxon>
        <taxon>Chordata</taxon>
        <taxon>Craniata</taxon>
        <taxon>Vertebrata</taxon>
        <taxon>Euteleostomi</taxon>
        <taxon>Mammalia</taxon>
        <taxon>Eutheria</taxon>
        <taxon>Laurasiatheria</taxon>
        <taxon>Carnivora</taxon>
        <taxon>Feliformia</taxon>
        <taxon>Felidae</taxon>
        <taxon>Felinae</taxon>
        <taxon>Lynx</taxon>
    </lineage>
</organism>
<name>A0A485MCI5_LYNPA</name>
<evidence type="ECO:0000256" key="4">
    <source>
        <dbReference type="ARBA" id="ARBA00035469"/>
    </source>
</evidence>
<dbReference type="GO" id="GO:0006412">
    <property type="term" value="P:translation"/>
    <property type="evidence" value="ECO:0007669"/>
    <property type="project" value="InterPro"/>
</dbReference>
<reference evidence="6 7" key="1">
    <citation type="submission" date="2019-01" db="EMBL/GenBank/DDBJ databases">
        <authorList>
            <person name="Alioto T."/>
            <person name="Alioto T."/>
        </authorList>
    </citation>
    <scope>NUCLEOTIDE SEQUENCE [LARGE SCALE GENOMIC DNA]</scope>
</reference>
<proteinExistence type="inferred from homology"/>
<evidence type="ECO:0000313" key="7">
    <source>
        <dbReference type="Proteomes" id="UP000386466"/>
    </source>
</evidence>